<gene>
    <name evidence="2" type="ORF">L211DRAFT_839401</name>
</gene>
<dbReference type="Pfam" id="PF24809">
    <property type="entry name" value="DUF7708"/>
    <property type="match status" value="1"/>
</dbReference>
<evidence type="ECO:0000259" key="1">
    <source>
        <dbReference type="Pfam" id="PF24809"/>
    </source>
</evidence>
<name>A0A3N4LPX2_9PEZI</name>
<dbReference type="EMBL" id="ML121550">
    <property type="protein sequence ID" value="RPB22691.1"/>
    <property type="molecule type" value="Genomic_DNA"/>
</dbReference>
<dbReference type="Proteomes" id="UP000267821">
    <property type="component" value="Unassembled WGS sequence"/>
</dbReference>
<dbReference type="InterPro" id="IPR056125">
    <property type="entry name" value="DUF7708"/>
</dbReference>
<dbReference type="InParanoid" id="A0A3N4LPX2"/>
<evidence type="ECO:0000313" key="2">
    <source>
        <dbReference type="EMBL" id="RPB22691.1"/>
    </source>
</evidence>
<evidence type="ECO:0000313" key="3">
    <source>
        <dbReference type="Proteomes" id="UP000267821"/>
    </source>
</evidence>
<organism evidence="2 3">
    <name type="scientific">Terfezia boudieri ATCC MYA-4762</name>
    <dbReference type="NCBI Taxonomy" id="1051890"/>
    <lineage>
        <taxon>Eukaryota</taxon>
        <taxon>Fungi</taxon>
        <taxon>Dikarya</taxon>
        <taxon>Ascomycota</taxon>
        <taxon>Pezizomycotina</taxon>
        <taxon>Pezizomycetes</taxon>
        <taxon>Pezizales</taxon>
        <taxon>Pezizaceae</taxon>
        <taxon>Terfezia</taxon>
    </lineage>
</organism>
<dbReference type="AlphaFoldDB" id="A0A3N4LPX2"/>
<protein>
    <recommendedName>
        <fullName evidence="1">DUF7708 domain-containing protein</fullName>
    </recommendedName>
</protein>
<keyword evidence="3" id="KW-1185">Reference proteome</keyword>
<accession>A0A3N4LPX2</accession>
<feature type="domain" description="DUF7708" evidence="1">
    <location>
        <begin position="65"/>
        <end position="164"/>
    </location>
</feature>
<dbReference type="OrthoDB" id="4062651at2759"/>
<proteinExistence type="predicted"/>
<sequence>MSRSRPVPGFAFTQALNRFKAGLTAGEICTFEGTTFEDVWKVAEDLQREQSSRYCMRGWARIRPFLTGLETYSDVIGDFVQGKAEILAFIWGPVKLMLRIVSNYASHFEKLVNALQSIGENLPRFIVNERIFPHDGRLQDLVVPMVYEDIMEFVIRTWGFFSRGCEYWCSFLMEYIV</sequence>
<reference evidence="2 3" key="1">
    <citation type="journal article" date="2018" name="Nat. Ecol. Evol.">
        <title>Pezizomycetes genomes reveal the molecular basis of ectomycorrhizal truffle lifestyle.</title>
        <authorList>
            <person name="Murat C."/>
            <person name="Payen T."/>
            <person name="Noel B."/>
            <person name="Kuo A."/>
            <person name="Morin E."/>
            <person name="Chen J."/>
            <person name="Kohler A."/>
            <person name="Krizsan K."/>
            <person name="Balestrini R."/>
            <person name="Da Silva C."/>
            <person name="Montanini B."/>
            <person name="Hainaut M."/>
            <person name="Levati E."/>
            <person name="Barry K.W."/>
            <person name="Belfiori B."/>
            <person name="Cichocki N."/>
            <person name="Clum A."/>
            <person name="Dockter R.B."/>
            <person name="Fauchery L."/>
            <person name="Guy J."/>
            <person name="Iotti M."/>
            <person name="Le Tacon F."/>
            <person name="Lindquist E.A."/>
            <person name="Lipzen A."/>
            <person name="Malagnac F."/>
            <person name="Mello A."/>
            <person name="Molinier V."/>
            <person name="Miyauchi S."/>
            <person name="Poulain J."/>
            <person name="Riccioni C."/>
            <person name="Rubini A."/>
            <person name="Sitrit Y."/>
            <person name="Splivallo R."/>
            <person name="Traeger S."/>
            <person name="Wang M."/>
            <person name="Zifcakova L."/>
            <person name="Wipf D."/>
            <person name="Zambonelli A."/>
            <person name="Paolocci F."/>
            <person name="Nowrousian M."/>
            <person name="Ottonello S."/>
            <person name="Baldrian P."/>
            <person name="Spatafora J.W."/>
            <person name="Henrissat B."/>
            <person name="Nagy L.G."/>
            <person name="Aury J.M."/>
            <person name="Wincker P."/>
            <person name="Grigoriev I.V."/>
            <person name="Bonfante P."/>
            <person name="Martin F.M."/>
        </authorList>
    </citation>
    <scope>NUCLEOTIDE SEQUENCE [LARGE SCALE GENOMIC DNA]</scope>
    <source>
        <strain evidence="2 3">ATCC MYA-4762</strain>
    </source>
</reference>